<evidence type="ECO:0008006" key="3">
    <source>
        <dbReference type="Google" id="ProtNLM"/>
    </source>
</evidence>
<dbReference type="Pfam" id="PF03564">
    <property type="entry name" value="DUF1759"/>
    <property type="match status" value="1"/>
</dbReference>
<dbReference type="InParanoid" id="A0A2J7QLG8"/>
<comment type="caution">
    <text evidence="1">The sequence shown here is derived from an EMBL/GenBank/DDBJ whole genome shotgun (WGS) entry which is preliminary data.</text>
</comment>
<sequence length="595" mass="67587">MDNNQKRALIKKRAVIKSRVTRLSSFVIACNLNEIKSSKRNWKPYCAPNPLLRPLSVNNESVINNTIVKLPTISLPKFSGALQDFMHFYDTFVALIISNDALTDIQRYYYLLSCLSGDPHHLIENLPVSQDNFKVAWDLIRGRYHNPRLISDLHIKELMTLPNARHDSPKELRVLINQLCSNLNAAEALKIETPLHEIILSHLVLERINLNLRKQWENSSSSEMYPSLKDLIQFLKSNCQTLEIDSSSKTAVGSQEDLKRGTSLRGQRRSFVTMSLPPCPLCASSHSLYKCVIFKNLSVNSHISLVREHNLCYNCLRSDHRANSCNSGSCRNCNKPHHMLLHVEQNTDNSVATSRGAYPHKDVLLSTAFVNVMDSQGNVLATESLPFCQLQIESTVGSYTNRIVCSVLPLITGSLPSSRISYEGWELPSDIPLADPHVYQPRAIDLLLSATVFFEELRTEQQSRQGQPTLQSTQFGWVLAGCIPAHSVGQWKTATTSLLTTTHDLHAHVDRFWLQEELTTCHQSKEESMCEEHFTNSVTHDDAGRFKVRLPLWQDVRELGDSLATASQNFGYMERRLLRNPDLKNEYVKFMDEYL</sequence>
<accession>A0A2J7QLG8</accession>
<dbReference type="PANTHER" id="PTHR47331:SF1">
    <property type="entry name" value="GAG-LIKE PROTEIN"/>
    <property type="match status" value="1"/>
</dbReference>
<protein>
    <recommendedName>
        <fullName evidence="3">Peptidase aspartic putative domain-containing protein</fullName>
    </recommendedName>
</protein>
<dbReference type="EMBL" id="NEVH01013244">
    <property type="protein sequence ID" value="PNF29435.1"/>
    <property type="molecule type" value="Genomic_DNA"/>
</dbReference>
<organism evidence="1 2">
    <name type="scientific">Cryptotermes secundus</name>
    <dbReference type="NCBI Taxonomy" id="105785"/>
    <lineage>
        <taxon>Eukaryota</taxon>
        <taxon>Metazoa</taxon>
        <taxon>Ecdysozoa</taxon>
        <taxon>Arthropoda</taxon>
        <taxon>Hexapoda</taxon>
        <taxon>Insecta</taxon>
        <taxon>Pterygota</taxon>
        <taxon>Neoptera</taxon>
        <taxon>Polyneoptera</taxon>
        <taxon>Dictyoptera</taxon>
        <taxon>Blattodea</taxon>
        <taxon>Blattoidea</taxon>
        <taxon>Termitoidae</taxon>
        <taxon>Kalotermitidae</taxon>
        <taxon>Cryptotermitinae</taxon>
        <taxon>Cryptotermes</taxon>
    </lineage>
</organism>
<reference evidence="1 2" key="1">
    <citation type="submission" date="2017-12" db="EMBL/GenBank/DDBJ databases">
        <title>Hemimetabolous genomes reveal molecular basis of termite eusociality.</title>
        <authorList>
            <person name="Harrison M.C."/>
            <person name="Jongepier E."/>
            <person name="Robertson H.M."/>
            <person name="Arning N."/>
            <person name="Bitard-Feildel T."/>
            <person name="Chao H."/>
            <person name="Childers C.P."/>
            <person name="Dinh H."/>
            <person name="Doddapaneni H."/>
            <person name="Dugan S."/>
            <person name="Gowin J."/>
            <person name="Greiner C."/>
            <person name="Han Y."/>
            <person name="Hu H."/>
            <person name="Hughes D.S.T."/>
            <person name="Huylmans A.-K."/>
            <person name="Kemena C."/>
            <person name="Kremer L.P.M."/>
            <person name="Lee S.L."/>
            <person name="Lopez-Ezquerra A."/>
            <person name="Mallet L."/>
            <person name="Monroy-Kuhn J.M."/>
            <person name="Moser A."/>
            <person name="Murali S.C."/>
            <person name="Muzny D.M."/>
            <person name="Otani S."/>
            <person name="Piulachs M.-D."/>
            <person name="Poelchau M."/>
            <person name="Qu J."/>
            <person name="Schaub F."/>
            <person name="Wada-Katsumata A."/>
            <person name="Worley K.C."/>
            <person name="Xie Q."/>
            <person name="Ylla G."/>
            <person name="Poulsen M."/>
            <person name="Gibbs R.A."/>
            <person name="Schal C."/>
            <person name="Richards S."/>
            <person name="Belles X."/>
            <person name="Korb J."/>
            <person name="Bornberg-Bauer E."/>
        </authorList>
    </citation>
    <scope>NUCLEOTIDE SEQUENCE [LARGE SCALE GENOMIC DNA]</scope>
    <source>
        <tissue evidence="1">Whole body</tissue>
    </source>
</reference>
<name>A0A2J7QLG8_9NEOP</name>
<proteinExistence type="predicted"/>
<dbReference type="InterPro" id="IPR005312">
    <property type="entry name" value="DUF1759"/>
</dbReference>
<dbReference type="OrthoDB" id="8195990at2759"/>
<evidence type="ECO:0000313" key="2">
    <source>
        <dbReference type="Proteomes" id="UP000235965"/>
    </source>
</evidence>
<dbReference type="Proteomes" id="UP000235965">
    <property type="component" value="Unassembled WGS sequence"/>
</dbReference>
<dbReference type="AlphaFoldDB" id="A0A2J7QLG8"/>
<keyword evidence="2" id="KW-1185">Reference proteome</keyword>
<dbReference type="STRING" id="105785.A0A2J7QLG8"/>
<dbReference type="PANTHER" id="PTHR47331">
    <property type="entry name" value="PHD-TYPE DOMAIN-CONTAINING PROTEIN"/>
    <property type="match status" value="1"/>
</dbReference>
<gene>
    <name evidence="1" type="ORF">B7P43_G06621</name>
</gene>
<evidence type="ECO:0000313" key="1">
    <source>
        <dbReference type="EMBL" id="PNF29435.1"/>
    </source>
</evidence>